<dbReference type="InterPro" id="IPR051393">
    <property type="entry name" value="ABC_transporter_permease"/>
</dbReference>
<dbReference type="InterPro" id="IPR035906">
    <property type="entry name" value="MetI-like_sf"/>
</dbReference>
<dbReference type="InterPro" id="IPR000515">
    <property type="entry name" value="MetI-like"/>
</dbReference>
<comment type="subcellular location">
    <subcellularLocation>
        <location evidence="1 7">Cell membrane</location>
        <topology evidence="1 7">Multi-pass membrane protein</topology>
    </subcellularLocation>
</comment>
<dbReference type="GeneID" id="86052625"/>
<evidence type="ECO:0000256" key="6">
    <source>
        <dbReference type="ARBA" id="ARBA00023136"/>
    </source>
</evidence>
<dbReference type="PROSITE" id="PS50928">
    <property type="entry name" value="ABC_TM1"/>
    <property type="match status" value="1"/>
</dbReference>
<evidence type="ECO:0000256" key="5">
    <source>
        <dbReference type="ARBA" id="ARBA00022989"/>
    </source>
</evidence>
<gene>
    <name evidence="10" type="ORF">DWY69_01205</name>
    <name evidence="9" type="ORF">DXC51_07170</name>
</gene>
<dbReference type="AlphaFoldDB" id="A0A3E3J5T9"/>
<evidence type="ECO:0000256" key="7">
    <source>
        <dbReference type="RuleBase" id="RU363032"/>
    </source>
</evidence>
<dbReference type="PANTHER" id="PTHR30193">
    <property type="entry name" value="ABC TRANSPORTER PERMEASE PROTEIN"/>
    <property type="match status" value="1"/>
</dbReference>
<keyword evidence="3" id="KW-1003">Cell membrane</keyword>
<evidence type="ECO:0000256" key="2">
    <source>
        <dbReference type="ARBA" id="ARBA00022448"/>
    </source>
</evidence>
<feature type="domain" description="ABC transmembrane type-1" evidence="8">
    <location>
        <begin position="94"/>
        <end position="311"/>
    </location>
</feature>
<protein>
    <submittedName>
        <fullName evidence="10">Sugar ABC transporter permease</fullName>
    </submittedName>
</protein>
<feature type="transmembrane region" description="Helical" evidence="7">
    <location>
        <begin position="98"/>
        <end position="122"/>
    </location>
</feature>
<keyword evidence="5 7" id="KW-1133">Transmembrane helix</keyword>
<proteinExistence type="inferred from homology"/>
<evidence type="ECO:0000259" key="8">
    <source>
        <dbReference type="PROSITE" id="PS50928"/>
    </source>
</evidence>
<dbReference type="GO" id="GO:0055085">
    <property type="term" value="P:transmembrane transport"/>
    <property type="evidence" value="ECO:0007669"/>
    <property type="project" value="InterPro"/>
</dbReference>
<feature type="transmembrane region" description="Helical" evidence="7">
    <location>
        <begin position="292"/>
        <end position="315"/>
    </location>
</feature>
<comment type="similarity">
    <text evidence="7">Belongs to the binding-protein-dependent transport system permease family.</text>
</comment>
<reference evidence="10 12" key="1">
    <citation type="submission" date="2018-08" db="EMBL/GenBank/DDBJ databases">
        <title>A genome reference for cultivated species of the human gut microbiota.</title>
        <authorList>
            <person name="Zou Y."/>
            <person name="Xue W."/>
            <person name="Luo G."/>
        </authorList>
    </citation>
    <scope>NUCLEOTIDE SEQUENCE [LARGE SCALE GENOMIC DNA]</scope>
    <source>
        <strain evidence="10 12">AF26-4BH</strain>
        <strain evidence="9">TF05-5AC</strain>
    </source>
</reference>
<feature type="transmembrane region" description="Helical" evidence="7">
    <location>
        <begin position="134"/>
        <end position="154"/>
    </location>
</feature>
<comment type="caution">
    <text evidence="10">The sequence shown here is derived from an EMBL/GenBank/DDBJ whole genome shotgun (WGS) entry which is preliminary data.</text>
</comment>
<dbReference type="Proteomes" id="UP000261166">
    <property type="component" value="Unassembled WGS sequence"/>
</dbReference>
<dbReference type="GO" id="GO:0005886">
    <property type="term" value="C:plasma membrane"/>
    <property type="evidence" value="ECO:0007669"/>
    <property type="project" value="UniProtKB-SubCell"/>
</dbReference>
<dbReference type="RefSeq" id="WP_081745330.1">
    <property type="nucleotide sequence ID" value="NZ_CAMAZV010000022.1"/>
</dbReference>
<evidence type="ECO:0000313" key="10">
    <source>
        <dbReference type="EMBL" id="RGE74737.1"/>
    </source>
</evidence>
<dbReference type="EMBL" id="QVLV01000004">
    <property type="protein sequence ID" value="RGE62638.1"/>
    <property type="molecule type" value="Genomic_DNA"/>
</dbReference>
<dbReference type="EMBL" id="QVLU01000001">
    <property type="protein sequence ID" value="RGE74737.1"/>
    <property type="molecule type" value="Genomic_DNA"/>
</dbReference>
<evidence type="ECO:0000256" key="4">
    <source>
        <dbReference type="ARBA" id="ARBA00022692"/>
    </source>
</evidence>
<feature type="transmembrane region" description="Helical" evidence="7">
    <location>
        <begin position="258"/>
        <end position="280"/>
    </location>
</feature>
<evidence type="ECO:0000313" key="12">
    <source>
        <dbReference type="Proteomes" id="UP000261166"/>
    </source>
</evidence>
<dbReference type="SUPFAM" id="SSF161098">
    <property type="entry name" value="MetI-like"/>
    <property type="match status" value="1"/>
</dbReference>
<sequence>MEKKQKAKAAAYSGTQPGQNPVKNILKEVRRRKLLFLMLLPAIVFFIIFCYVPMGGIMLAFKDYNYGQGIFGSPWVGWANFEYLYKSGTLWRVTRNTILYNIAFIILDLVTQVGIAILLNEIGSKICKKLSQTLMFLPYFVSAVLLGAFVYNIFNYERGTLNNILMSLGMERYDTYSNMYAWIFILLFFHIWKGLGYGVVVYMATITGISSEFYEAARVDGATRFQQIRYITLPLLKPTMIILTLFGVGKIMKGQFELFYQIIGANGTLYPVTDIIDTYVFRMTTTSFDPGLATAAGLYQSFFGFVLIVTVNYVVKKLNPDYALF</sequence>
<dbReference type="Gene3D" id="1.10.3720.10">
    <property type="entry name" value="MetI-like"/>
    <property type="match status" value="1"/>
</dbReference>
<dbReference type="OrthoDB" id="9785836at2"/>
<dbReference type="PANTHER" id="PTHR30193:SF44">
    <property type="entry name" value="LACTOSE TRANSPORT SYSTEM PERMEASE PROTEIN LACF"/>
    <property type="match status" value="1"/>
</dbReference>
<evidence type="ECO:0000256" key="1">
    <source>
        <dbReference type="ARBA" id="ARBA00004651"/>
    </source>
</evidence>
<evidence type="ECO:0000313" key="11">
    <source>
        <dbReference type="Proteomes" id="UP000260812"/>
    </source>
</evidence>
<name>A0A3E3J5T9_9FIRM</name>
<dbReference type="Pfam" id="PF00528">
    <property type="entry name" value="BPD_transp_1"/>
    <property type="match status" value="1"/>
</dbReference>
<feature type="transmembrane region" description="Helical" evidence="7">
    <location>
        <begin position="179"/>
        <end position="209"/>
    </location>
</feature>
<feature type="transmembrane region" description="Helical" evidence="7">
    <location>
        <begin position="34"/>
        <end position="61"/>
    </location>
</feature>
<evidence type="ECO:0000256" key="3">
    <source>
        <dbReference type="ARBA" id="ARBA00022475"/>
    </source>
</evidence>
<accession>A0A3E3J5T9</accession>
<feature type="transmembrane region" description="Helical" evidence="7">
    <location>
        <begin position="230"/>
        <end position="252"/>
    </location>
</feature>
<dbReference type="Proteomes" id="UP000260812">
    <property type="component" value="Unassembled WGS sequence"/>
</dbReference>
<keyword evidence="2 7" id="KW-0813">Transport</keyword>
<keyword evidence="4 7" id="KW-0812">Transmembrane</keyword>
<dbReference type="CDD" id="cd06261">
    <property type="entry name" value="TM_PBP2"/>
    <property type="match status" value="1"/>
</dbReference>
<organism evidence="10 12">
    <name type="scientific">Eisenbergiella massiliensis</name>
    <dbReference type="NCBI Taxonomy" id="1720294"/>
    <lineage>
        <taxon>Bacteria</taxon>
        <taxon>Bacillati</taxon>
        <taxon>Bacillota</taxon>
        <taxon>Clostridia</taxon>
        <taxon>Lachnospirales</taxon>
        <taxon>Lachnospiraceae</taxon>
        <taxon>Eisenbergiella</taxon>
    </lineage>
</organism>
<keyword evidence="6 7" id="KW-0472">Membrane</keyword>
<keyword evidence="11" id="KW-1185">Reference proteome</keyword>
<evidence type="ECO:0000313" key="9">
    <source>
        <dbReference type="EMBL" id="RGE62638.1"/>
    </source>
</evidence>